<evidence type="ECO:0000256" key="11">
    <source>
        <dbReference type="ARBA" id="ARBA00022984"/>
    </source>
</evidence>
<comment type="pathway">
    <text evidence="18">Bacterial outer membrane biogenesis; LPS lipid A biosynthesis.</text>
</comment>
<evidence type="ECO:0000256" key="6">
    <source>
        <dbReference type="ARBA" id="ARBA00022695"/>
    </source>
</evidence>
<dbReference type="GO" id="GO:0016020">
    <property type="term" value="C:membrane"/>
    <property type="evidence" value="ECO:0007669"/>
    <property type="project" value="GOC"/>
</dbReference>
<evidence type="ECO:0000256" key="13">
    <source>
        <dbReference type="ARBA" id="ARBA00023315"/>
    </source>
</evidence>
<feature type="binding site" evidence="18">
    <location>
        <position position="332"/>
    </location>
    <ligand>
        <name>UDP-N-acetyl-alpha-D-glucosamine</name>
        <dbReference type="ChEBI" id="CHEBI:57705"/>
    </ligand>
</feature>
<evidence type="ECO:0000256" key="16">
    <source>
        <dbReference type="ARBA" id="ARBA00048493"/>
    </source>
</evidence>
<comment type="similarity">
    <text evidence="2 18">In the C-terminal section; belongs to the transferase hexapeptide repeat family.</text>
</comment>
<dbReference type="Pfam" id="PF12804">
    <property type="entry name" value="NTP_transf_3"/>
    <property type="match status" value="1"/>
</dbReference>
<organism evidence="20 21">
    <name type="scientific">Endomicrobium trichonymphae</name>
    <dbReference type="NCBI Taxonomy" id="1408204"/>
    <lineage>
        <taxon>Bacteria</taxon>
        <taxon>Pseudomonadati</taxon>
        <taxon>Elusimicrobiota</taxon>
        <taxon>Endomicrobiia</taxon>
        <taxon>Endomicrobiales</taxon>
        <taxon>Endomicrobiaceae</taxon>
        <taxon>Candidatus Endomicrobiellum</taxon>
    </lineage>
</organism>
<evidence type="ECO:0000256" key="10">
    <source>
        <dbReference type="ARBA" id="ARBA00022960"/>
    </source>
</evidence>
<feature type="binding site" evidence="18">
    <location>
        <position position="422"/>
    </location>
    <ligand>
        <name>acetyl-CoA</name>
        <dbReference type="ChEBI" id="CHEBI:57288"/>
    </ligand>
</feature>
<proteinExistence type="inferred from homology"/>
<dbReference type="GO" id="GO:0005737">
    <property type="term" value="C:cytoplasm"/>
    <property type="evidence" value="ECO:0007669"/>
    <property type="project" value="UniProtKB-SubCell"/>
</dbReference>
<evidence type="ECO:0000256" key="4">
    <source>
        <dbReference type="ARBA" id="ARBA00022490"/>
    </source>
</evidence>
<comment type="catalytic activity">
    <reaction evidence="16 18">
        <text>N-acetyl-alpha-D-glucosamine 1-phosphate + UTP + H(+) = UDP-N-acetyl-alpha-D-glucosamine + diphosphate</text>
        <dbReference type="Rhea" id="RHEA:13509"/>
        <dbReference type="ChEBI" id="CHEBI:15378"/>
        <dbReference type="ChEBI" id="CHEBI:33019"/>
        <dbReference type="ChEBI" id="CHEBI:46398"/>
        <dbReference type="ChEBI" id="CHEBI:57705"/>
        <dbReference type="ChEBI" id="CHEBI:57776"/>
        <dbReference type="EC" id="2.7.7.23"/>
    </reaction>
</comment>
<dbReference type="GO" id="GO:0071555">
    <property type="term" value="P:cell wall organization"/>
    <property type="evidence" value="ECO:0007669"/>
    <property type="project" value="UniProtKB-KW"/>
</dbReference>
<dbReference type="Gene3D" id="2.160.10.10">
    <property type="entry name" value="Hexapeptide repeat proteins"/>
    <property type="match status" value="1"/>
</dbReference>
<evidence type="ECO:0000256" key="2">
    <source>
        <dbReference type="ARBA" id="ARBA00007707"/>
    </source>
</evidence>
<evidence type="ECO:0000259" key="19">
    <source>
        <dbReference type="Pfam" id="PF12804"/>
    </source>
</evidence>
<feature type="binding site" evidence="18">
    <location>
        <position position="104"/>
    </location>
    <ligand>
        <name>Mg(2+)</name>
        <dbReference type="ChEBI" id="CHEBI:18420"/>
    </ligand>
</feature>
<dbReference type="InterPro" id="IPR005882">
    <property type="entry name" value="Bifunctional_GlmU"/>
</dbReference>
<evidence type="ECO:0000256" key="18">
    <source>
        <dbReference type="HAMAP-Rule" id="MF_01631"/>
    </source>
</evidence>
<keyword evidence="21" id="KW-1185">Reference proteome</keyword>
<dbReference type="HAMAP" id="MF_01631">
    <property type="entry name" value="GlmU"/>
    <property type="match status" value="1"/>
</dbReference>
<sequence>MKNFSAVILASGAGTRMESSLPKVMHSLSGKPLVKWVIDSVSALKPDGIIVVLGHGAEVVEEYLSESGIEIVYQKEQLGSGHALMQAEKVLKNYEGDILVVSADVPLVKPSTLSSLVSNNRKTGASVTVLAAEVKNPFGYGRIVKNVRFLEKIVEEKDATPAEKRIKEINSGIYCFDKNLWKALSKVKSDNAKKEYYITDTVAILKESGRKASLVMVKDNYEVRGINNRVELSQVESILKDRKIKELLNRGVSIVDADNVYISYDAKIGRDTVIYPGAFIDTGVSIGKNCIIKGTSYIANSKIGDESTVLYSYIEGAVIDKKVKVGPFSHIREGSVLRENVRIGNFSETKKSVIAKNSKVNHLSYIGNALVGENVNIGAGTITCNYDGAKKHQTIIGSESFVGSNVNFVAPVKIGCGVLVAAGSTVTHNVQSGKLVIARARQEVKCRKIADK</sequence>
<keyword evidence="14 18" id="KW-0961">Cell wall biogenesis/degradation</keyword>
<feature type="domain" description="MobA-like NTP transferase" evidence="19">
    <location>
        <begin position="6"/>
        <end position="139"/>
    </location>
</feature>
<keyword evidence="10 18" id="KW-0133">Cell shape</keyword>
<comment type="function">
    <text evidence="17 18">Catalyzes the last two sequential reactions in the de novo biosynthetic pathway for UDP-N-acetylglucosamine (UDP-GlcNAc). The C-terminal domain catalyzes the transfer of acetyl group from acetyl coenzyme A to glucosamine-1-phosphate (GlcN-1-P) to produce N-acetylglucosamine-1-phosphate (GlcNAc-1-P), which is converted into UDP-GlcNAc by the transfer of uridine 5-monophosphate (from uridine 5-triphosphate), a reaction catalyzed by the N-terminal domain.</text>
</comment>
<dbReference type="CDD" id="cd03353">
    <property type="entry name" value="LbH_GlmU_C"/>
    <property type="match status" value="1"/>
</dbReference>
<dbReference type="EC" id="2.3.1.157" evidence="18"/>
<dbReference type="InterPro" id="IPR011004">
    <property type="entry name" value="Trimer_LpxA-like_sf"/>
</dbReference>
<dbReference type="PANTHER" id="PTHR43584">
    <property type="entry name" value="NUCLEOTIDYL TRANSFERASE"/>
    <property type="match status" value="1"/>
</dbReference>
<dbReference type="GO" id="GO:0003977">
    <property type="term" value="F:UDP-N-acetylglucosamine diphosphorylase activity"/>
    <property type="evidence" value="ECO:0007669"/>
    <property type="project" value="UniProtKB-UniRule"/>
</dbReference>
<feature type="region of interest" description="Linker" evidence="18">
    <location>
        <begin position="230"/>
        <end position="250"/>
    </location>
</feature>
<comment type="pathway">
    <text evidence="18">Nucleotide-sugar biosynthesis; UDP-N-acetyl-alpha-D-glucosamine biosynthesis; UDP-N-acetyl-alpha-D-glucosamine from N-acetyl-alpha-D-glucosamine 1-phosphate: step 1/1.</text>
</comment>
<dbReference type="GO" id="GO:0000287">
    <property type="term" value="F:magnesium ion binding"/>
    <property type="evidence" value="ECO:0007669"/>
    <property type="project" value="UniProtKB-UniRule"/>
</dbReference>
<evidence type="ECO:0000256" key="3">
    <source>
        <dbReference type="ARBA" id="ARBA00007947"/>
    </source>
</evidence>
<comment type="pathway">
    <text evidence="18">Nucleotide-sugar biosynthesis; UDP-N-acetyl-alpha-D-glucosamine biosynthesis; N-acetyl-alpha-D-glucosamine 1-phosphate from alpha-D-glucosamine 6-phosphate (route II): step 2/2.</text>
</comment>
<comment type="caution">
    <text evidence="20">The sequence shown here is derived from an EMBL/GenBank/DDBJ whole genome shotgun (WGS) entry which is preliminary data.</text>
</comment>
<dbReference type="NCBIfam" id="TIGR01173">
    <property type="entry name" value="glmU"/>
    <property type="match status" value="1"/>
</dbReference>
<keyword evidence="4 18" id="KW-0963">Cytoplasm</keyword>
<dbReference type="CDD" id="cd02540">
    <property type="entry name" value="GT2_GlmU_N_bac"/>
    <property type="match status" value="1"/>
</dbReference>
<dbReference type="InterPro" id="IPR001451">
    <property type="entry name" value="Hexapep"/>
</dbReference>
<dbReference type="InterPro" id="IPR025877">
    <property type="entry name" value="MobA-like_NTP_Trfase"/>
</dbReference>
<feature type="region of interest" description="Pyrophosphorylase" evidence="18">
    <location>
        <begin position="1"/>
        <end position="229"/>
    </location>
</feature>
<feature type="active site" description="Proton acceptor" evidence="18">
    <location>
        <position position="362"/>
    </location>
</feature>
<dbReference type="InterPro" id="IPR050065">
    <property type="entry name" value="GlmU-like"/>
</dbReference>
<accession>A0A1E5ILQ2</accession>
<feature type="binding site" evidence="18">
    <location>
        <position position="404"/>
    </location>
    <ligand>
        <name>acetyl-CoA</name>
        <dbReference type="ChEBI" id="CHEBI:57288"/>
    </ligand>
</feature>
<comment type="cofactor">
    <cofactor evidence="18">
        <name>Mg(2+)</name>
        <dbReference type="ChEBI" id="CHEBI:18420"/>
    </cofactor>
    <text evidence="18">Binds 1 Mg(2+) ion per subunit.</text>
</comment>
<keyword evidence="9 18" id="KW-0460">Magnesium</keyword>
<dbReference type="InterPro" id="IPR038009">
    <property type="entry name" value="GlmU_C_LbH"/>
</dbReference>
<dbReference type="Pfam" id="PF00132">
    <property type="entry name" value="Hexapep"/>
    <property type="match status" value="1"/>
</dbReference>
<feature type="binding site" evidence="18">
    <location>
        <position position="379"/>
    </location>
    <ligand>
        <name>acetyl-CoA</name>
        <dbReference type="ChEBI" id="CHEBI:57288"/>
    </ligand>
</feature>
<evidence type="ECO:0000313" key="20">
    <source>
        <dbReference type="EMBL" id="OEG71405.1"/>
    </source>
</evidence>
<feature type="binding site" evidence="18">
    <location>
        <position position="23"/>
    </location>
    <ligand>
        <name>UDP-N-acetyl-alpha-D-glucosamine</name>
        <dbReference type="ChEBI" id="CHEBI:57705"/>
    </ligand>
</feature>
<evidence type="ECO:0000313" key="21">
    <source>
        <dbReference type="Proteomes" id="UP000095237"/>
    </source>
</evidence>
<name>A0A1E5ILQ2_ENDTX</name>
<feature type="binding site" evidence="18">
    <location>
        <begin position="385"/>
        <end position="386"/>
    </location>
    <ligand>
        <name>acetyl-CoA</name>
        <dbReference type="ChEBI" id="CHEBI:57288"/>
    </ligand>
</feature>
<feature type="binding site" evidence="18">
    <location>
        <position position="170"/>
    </location>
    <ligand>
        <name>UDP-N-acetyl-alpha-D-glucosamine</name>
        <dbReference type="ChEBI" id="CHEBI:57705"/>
    </ligand>
</feature>
<keyword evidence="8 18" id="KW-0677">Repeat</keyword>
<dbReference type="EMBL" id="LNVX01000218">
    <property type="protein sequence ID" value="OEG71405.1"/>
    <property type="molecule type" value="Genomic_DNA"/>
</dbReference>
<dbReference type="SUPFAM" id="SSF53448">
    <property type="entry name" value="Nucleotide-diphospho-sugar transferases"/>
    <property type="match status" value="1"/>
</dbReference>
<keyword evidence="13 18" id="KW-0012">Acyltransferase</keyword>
<protein>
    <recommendedName>
        <fullName evidence="18">Bifunctional protein GlmU</fullName>
    </recommendedName>
    <domain>
        <recommendedName>
            <fullName evidence="18">UDP-N-acetylglucosamine pyrophosphorylase</fullName>
            <ecNumber evidence="18">2.7.7.23</ecNumber>
        </recommendedName>
        <alternativeName>
            <fullName evidence="18">N-acetylglucosamine-1-phosphate uridyltransferase</fullName>
        </alternativeName>
    </domain>
    <domain>
        <recommendedName>
            <fullName evidence="18">Glucosamine-1-phosphate N-acetyltransferase</fullName>
            <ecNumber evidence="18">2.3.1.157</ecNumber>
        </recommendedName>
    </domain>
</protein>
<dbReference type="Gene3D" id="3.90.550.10">
    <property type="entry name" value="Spore Coat Polysaccharide Biosynthesis Protein SpsA, Chain A"/>
    <property type="match status" value="1"/>
</dbReference>
<feature type="binding site" evidence="18">
    <location>
        <position position="141"/>
    </location>
    <ligand>
        <name>UDP-N-acetyl-alpha-D-glucosamine</name>
        <dbReference type="ChEBI" id="CHEBI:57705"/>
    </ligand>
</feature>
<feature type="binding site" evidence="18">
    <location>
        <position position="227"/>
    </location>
    <ligand>
        <name>Mg(2+)</name>
        <dbReference type="ChEBI" id="CHEBI:18420"/>
    </ligand>
</feature>
<dbReference type="Proteomes" id="UP000095237">
    <property type="component" value="Unassembled WGS sequence"/>
</dbReference>
<dbReference type="AlphaFoldDB" id="A0A1E5ILQ2"/>
<dbReference type="GO" id="GO:0009245">
    <property type="term" value="P:lipid A biosynthetic process"/>
    <property type="evidence" value="ECO:0007669"/>
    <property type="project" value="UniProtKB-UniRule"/>
</dbReference>
<dbReference type="GO" id="GO:0006048">
    <property type="term" value="P:UDP-N-acetylglucosamine biosynthetic process"/>
    <property type="evidence" value="ECO:0007669"/>
    <property type="project" value="UniProtKB-UniPathway"/>
</dbReference>
<dbReference type="Pfam" id="PF14602">
    <property type="entry name" value="Hexapep_2"/>
    <property type="match status" value="1"/>
</dbReference>
<dbReference type="GO" id="GO:0008360">
    <property type="term" value="P:regulation of cell shape"/>
    <property type="evidence" value="ECO:0007669"/>
    <property type="project" value="UniProtKB-KW"/>
</dbReference>
<feature type="binding site" evidence="18">
    <location>
        <position position="365"/>
    </location>
    <ligand>
        <name>UDP-N-acetyl-alpha-D-glucosamine</name>
        <dbReference type="ChEBI" id="CHEBI:57705"/>
    </ligand>
</feature>
<comment type="similarity">
    <text evidence="3 18">In the N-terminal section; belongs to the N-acetylglucosamine-1-phosphate uridyltransferase family.</text>
</comment>
<dbReference type="EC" id="2.7.7.23" evidence="18"/>
<gene>
    <name evidence="18" type="primary">glmU</name>
    <name evidence="20" type="ORF">ATZ36_14905</name>
</gene>
<keyword evidence="12 18" id="KW-0511">Multifunctional enzyme</keyword>
<evidence type="ECO:0000256" key="15">
    <source>
        <dbReference type="ARBA" id="ARBA00048247"/>
    </source>
</evidence>
<dbReference type="GO" id="GO:0019134">
    <property type="term" value="F:glucosamine-1-phosphate N-acetyltransferase activity"/>
    <property type="evidence" value="ECO:0007669"/>
    <property type="project" value="UniProtKB-UniRule"/>
</dbReference>
<dbReference type="GO" id="GO:0009252">
    <property type="term" value="P:peptidoglycan biosynthetic process"/>
    <property type="evidence" value="ECO:0007669"/>
    <property type="project" value="UniProtKB-UniRule"/>
</dbReference>
<keyword evidence="7 18" id="KW-0479">Metal-binding</keyword>
<dbReference type="UniPathway" id="UPA00113">
    <property type="reaction ID" value="UER00532"/>
</dbReference>
<keyword evidence="6 18" id="KW-0548">Nucleotidyltransferase</keyword>
<feature type="region of interest" description="N-acetyltransferase" evidence="18">
    <location>
        <begin position="251"/>
        <end position="452"/>
    </location>
</feature>
<comment type="subunit">
    <text evidence="18">Homotrimer.</text>
</comment>
<reference evidence="20 21" key="1">
    <citation type="submission" date="2015-11" db="EMBL/GenBank/DDBJ databases">
        <title>Evidence for parallel genomic evolution in an endosymbiosis of termite gut flagellates.</title>
        <authorList>
            <person name="Zheng H."/>
        </authorList>
    </citation>
    <scope>NUCLEOTIDE SEQUENCE [LARGE SCALE GENOMIC DNA]</scope>
    <source>
        <strain evidence="20 21">CET450</strain>
    </source>
</reference>
<evidence type="ECO:0000256" key="8">
    <source>
        <dbReference type="ARBA" id="ARBA00022737"/>
    </source>
</evidence>
<feature type="binding site" evidence="18">
    <location>
        <position position="350"/>
    </location>
    <ligand>
        <name>UDP-N-acetyl-alpha-D-glucosamine</name>
        <dbReference type="ChEBI" id="CHEBI:57705"/>
    </ligand>
</feature>
<dbReference type="PANTHER" id="PTHR43584:SF3">
    <property type="entry name" value="BIFUNCTIONAL PROTEIN GLMU"/>
    <property type="match status" value="1"/>
</dbReference>
<comment type="caution">
    <text evidence="18">Lacks conserved residue(s) required for the propagation of feature annotation.</text>
</comment>
<evidence type="ECO:0000256" key="7">
    <source>
        <dbReference type="ARBA" id="ARBA00022723"/>
    </source>
</evidence>
<evidence type="ECO:0000256" key="1">
    <source>
        <dbReference type="ARBA" id="ARBA00004496"/>
    </source>
</evidence>
<evidence type="ECO:0000256" key="14">
    <source>
        <dbReference type="ARBA" id="ARBA00023316"/>
    </source>
</evidence>
<dbReference type="InterPro" id="IPR029044">
    <property type="entry name" value="Nucleotide-diphossugar_trans"/>
</dbReference>
<feature type="binding site" evidence="18">
    <location>
        <position position="155"/>
    </location>
    <ligand>
        <name>UDP-N-acetyl-alpha-D-glucosamine</name>
        <dbReference type="ChEBI" id="CHEBI:57705"/>
    </ligand>
</feature>
<evidence type="ECO:0000256" key="5">
    <source>
        <dbReference type="ARBA" id="ARBA00022679"/>
    </source>
</evidence>
<dbReference type="GO" id="GO:0000902">
    <property type="term" value="P:cell morphogenesis"/>
    <property type="evidence" value="ECO:0007669"/>
    <property type="project" value="UniProtKB-UniRule"/>
</dbReference>
<evidence type="ECO:0000256" key="17">
    <source>
        <dbReference type="ARBA" id="ARBA00049628"/>
    </source>
</evidence>
<feature type="binding site" evidence="18">
    <location>
        <position position="74"/>
    </location>
    <ligand>
        <name>UDP-N-acetyl-alpha-D-glucosamine</name>
        <dbReference type="ChEBI" id="CHEBI:57705"/>
    </ligand>
</feature>
<comment type="catalytic activity">
    <reaction evidence="15 18">
        <text>alpha-D-glucosamine 1-phosphate + acetyl-CoA = N-acetyl-alpha-D-glucosamine 1-phosphate + CoA + H(+)</text>
        <dbReference type="Rhea" id="RHEA:13725"/>
        <dbReference type="ChEBI" id="CHEBI:15378"/>
        <dbReference type="ChEBI" id="CHEBI:57287"/>
        <dbReference type="ChEBI" id="CHEBI:57288"/>
        <dbReference type="ChEBI" id="CHEBI:57776"/>
        <dbReference type="ChEBI" id="CHEBI:58516"/>
        <dbReference type="EC" id="2.3.1.157"/>
    </reaction>
</comment>
<feature type="binding site" evidence="18">
    <location>
        <position position="376"/>
    </location>
    <ligand>
        <name>UDP-N-acetyl-alpha-D-glucosamine</name>
        <dbReference type="ChEBI" id="CHEBI:57705"/>
    </ligand>
</feature>
<feature type="binding site" evidence="18">
    <location>
        <position position="227"/>
    </location>
    <ligand>
        <name>UDP-N-acetyl-alpha-D-glucosamine</name>
        <dbReference type="ChEBI" id="CHEBI:57705"/>
    </ligand>
</feature>
<dbReference type="SUPFAM" id="SSF51161">
    <property type="entry name" value="Trimeric LpxA-like enzymes"/>
    <property type="match status" value="1"/>
</dbReference>
<evidence type="ECO:0000256" key="9">
    <source>
        <dbReference type="ARBA" id="ARBA00022842"/>
    </source>
</evidence>
<feature type="binding site" evidence="18">
    <location>
        <position position="439"/>
    </location>
    <ligand>
        <name>acetyl-CoA</name>
        <dbReference type="ChEBI" id="CHEBI:57288"/>
    </ligand>
</feature>
<evidence type="ECO:0000256" key="12">
    <source>
        <dbReference type="ARBA" id="ARBA00023268"/>
    </source>
</evidence>
<dbReference type="NCBIfam" id="NF010934">
    <property type="entry name" value="PRK14354.1"/>
    <property type="match status" value="1"/>
</dbReference>
<comment type="subcellular location">
    <subcellularLocation>
        <location evidence="1 18">Cytoplasm</location>
    </subcellularLocation>
</comment>
<keyword evidence="11 18" id="KW-0573">Peptidoglycan synthesis</keyword>
<keyword evidence="5 18" id="KW-0808">Transferase</keyword>
<dbReference type="UniPathway" id="UPA00973"/>